<sequence length="380" mass="42013">MPDISSLSRYGKIGNYTKQFKMQQKWEQKKTSGNVLSKQSSSVTEPQKEYKSAAGMALAEKQANDQLLLDQFSEQQANRDEKMEAITNKVMYGNELTPEEMDYIKEKNPALYRQLMEEEAEAKLVEEKLKHAETKEEAREVIWNETAKAMSVAKTTSSDPHISEADKLAILGKQLRKVKNATEKMQEFQESGAYEKLPTEVEKDIAERDEKEAKEYEMEEALKSITEKMEEIQDRMSPSKEEAVSEPENAGASENAEIAENIESAENSAATANSKPAANPKVAVNSEIPESAMKPENRKNMTLNEAQNTYEAQKLRRSRHKKEETPELKTENRGADPVPLQKGSSAGASGGISGLFGMGGAAGSQTSTGGSSSRSLDVKA</sequence>
<evidence type="ECO:0000313" key="2">
    <source>
        <dbReference type="EMBL" id="SES95741.1"/>
    </source>
</evidence>
<feature type="region of interest" description="Disordered" evidence="1">
    <location>
        <begin position="206"/>
        <end position="380"/>
    </location>
</feature>
<feature type="region of interest" description="Disordered" evidence="1">
    <location>
        <begin position="29"/>
        <end position="50"/>
    </location>
</feature>
<feature type="compositionally biased region" description="Low complexity" evidence="1">
    <location>
        <begin position="363"/>
        <end position="380"/>
    </location>
</feature>
<dbReference type="EMBL" id="FOIL01000002">
    <property type="protein sequence ID" value="SES95741.1"/>
    <property type="molecule type" value="Genomic_DNA"/>
</dbReference>
<gene>
    <name evidence="2" type="ORF">SAMN04487771_100297</name>
</gene>
<feature type="compositionally biased region" description="Polar residues" evidence="1">
    <location>
        <begin position="31"/>
        <end position="45"/>
    </location>
</feature>
<proteinExistence type="predicted"/>
<feature type="compositionally biased region" description="Basic and acidic residues" evidence="1">
    <location>
        <begin position="321"/>
        <end position="334"/>
    </location>
</feature>
<evidence type="ECO:0000313" key="3">
    <source>
        <dbReference type="Proteomes" id="UP000199820"/>
    </source>
</evidence>
<organism evidence="2 3">
    <name type="scientific">[Clostridium] aminophilum</name>
    <dbReference type="NCBI Taxonomy" id="1526"/>
    <lineage>
        <taxon>Bacteria</taxon>
        <taxon>Bacillati</taxon>
        <taxon>Bacillota</taxon>
        <taxon>Clostridia</taxon>
        <taxon>Lachnospirales</taxon>
        <taxon>Lachnospiraceae</taxon>
    </lineage>
</organism>
<keyword evidence="3" id="KW-1185">Reference proteome</keyword>
<dbReference type="eggNOG" id="ENOG5032V4T">
    <property type="taxonomic scope" value="Bacteria"/>
</dbReference>
<accession>A0A1I0AMX3</accession>
<evidence type="ECO:0000256" key="1">
    <source>
        <dbReference type="SAM" id="MobiDB-lite"/>
    </source>
</evidence>
<dbReference type="AlphaFoldDB" id="A0A1I0AMX3"/>
<feature type="compositionally biased region" description="Polar residues" evidence="1">
    <location>
        <begin position="300"/>
        <end position="311"/>
    </location>
</feature>
<protein>
    <submittedName>
        <fullName evidence="2">Uncharacterized protein</fullName>
    </submittedName>
</protein>
<feature type="compositionally biased region" description="Gly residues" evidence="1">
    <location>
        <begin position="348"/>
        <end position="362"/>
    </location>
</feature>
<reference evidence="2 3" key="1">
    <citation type="submission" date="2016-10" db="EMBL/GenBank/DDBJ databases">
        <authorList>
            <person name="de Groot N.N."/>
        </authorList>
    </citation>
    <scope>NUCLEOTIDE SEQUENCE [LARGE SCALE GENOMIC DNA]</scope>
    <source>
        <strain evidence="2 3">KH1P1</strain>
    </source>
</reference>
<dbReference type="OrthoDB" id="2040843at2"/>
<dbReference type="Proteomes" id="UP000199820">
    <property type="component" value="Unassembled WGS sequence"/>
</dbReference>
<name>A0A1I0AMX3_9FIRM</name>
<feature type="compositionally biased region" description="Low complexity" evidence="1">
    <location>
        <begin position="248"/>
        <end position="274"/>
    </location>
</feature>
<feature type="compositionally biased region" description="Basic and acidic residues" evidence="1">
    <location>
        <begin position="206"/>
        <end position="243"/>
    </location>
</feature>